<keyword evidence="1" id="KW-1133">Transmembrane helix</keyword>
<evidence type="ECO:0000313" key="3">
    <source>
        <dbReference type="Proteomes" id="UP000187550"/>
    </source>
</evidence>
<keyword evidence="3" id="KW-1185">Reference proteome</keyword>
<dbReference type="Proteomes" id="UP000187550">
    <property type="component" value="Unassembled WGS sequence"/>
</dbReference>
<proteinExistence type="predicted"/>
<keyword evidence="1" id="KW-0812">Transmembrane</keyword>
<reference evidence="3" key="1">
    <citation type="submission" date="2017-01" db="EMBL/GenBank/DDBJ databases">
        <authorList>
            <person name="Varghese N."/>
            <person name="Submissions S."/>
        </authorList>
    </citation>
    <scope>NUCLEOTIDE SEQUENCE [LARGE SCALE GENOMIC DNA]</scope>
    <source>
        <strain evidence="3">MNA4</strain>
    </source>
</reference>
<evidence type="ECO:0000256" key="1">
    <source>
        <dbReference type="SAM" id="Phobius"/>
    </source>
</evidence>
<protein>
    <submittedName>
        <fullName evidence="2">Uncharacterized protein</fullName>
    </submittedName>
</protein>
<gene>
    <name evidence="2" type="ORF">SAMN05428946_2498</name>
</gene>
<organism evidence="2 3">
    <name type="scientific">Edaphobacillus lindanitolerans</name>
    <dbReference type="NCBI Taxonomy" id="550447"/>
    <lineage>
        <taxon>Bacteria</taxon>
        <taxon>Bacillati</taxon>
        <taxon>Bacillota</taxon>
        <taxon>Bacilli</taxon>
        <taxon>Bacillales</taxon>
        <taxon>Bacillaceae</taxon>
        <taxon>Edaphobacillus</taxon>
    </lineage>
</organism>
<feature type="transmembrane region" description="Helical" evidence="1">
    <location>
        <begin position="61"/>
        <end position="81"/>
    </location>
</feature>
<dbReference type="RefSeq" id="WP_076759337.1">
    <property type="nucleotide sequence ID" value="NZ_FTPL01000004.1"/>
</dbReference>
<dbReference type="AlphaFoldDB" id="A0A1U7PS45"/>
<name>A0A1U7PS45_9BACI</name>
<dbReference type="EMBL" id="FTPL01000004">
    <property type="protein sequence ID" value="SIT90677.1"/>
    <property type="molecule type" value="Genomic_DNA"/>
</dbReference>
<dbReference type="OrthoDB" id="2453552at2"/>
<keyword evidence="1" id="KW-0472">Membrane</keyword>
<sequence length="83" mass="9512">MQLIGLFLLLIPIVLFNFALEERGRKMIKQVEEQERMGVEVEAGRWVEKVDQDEKWTSAELAIGMMVSLCGFGIYLFYAVLNG</sequence>
<evidence type="ECO:0000313" key="2">
    <source>
        <dbReference type="EMBL" id="SIT90677.1"/>
    </source>
</evidence>
<accession>A0A1U7PS45</accession>